<evidence type="ECO:0000256" key="1">
    <source>
        <dbReference type="SAM" id="MobiDB-lite"/>
    </source>
</evidence>
<sequence length="109" mass="11974">MDQIEDVCSDYVQIKGEQSIVLKMKVDREKDAKVVLTNPDEIGLKEWLISLKSTHKNSLELLSSMAKKATKIYGTVDNRTVTLNPSSTGPQTTPSHQTSGAVLNSRNGN</sequence>
<keyword evidence="3" id="KW-1185">Reference proteome</keyword>
<dbReference type="AlphaFoldDB" id="A0A7R9KR98"/>
<organism evidence="2">
    <name type="scientific">Medioppia subpectinata</name>
    <dbReference type="NCBI Taxonomy" id="1979941"/>
    <lineage>
        <taxon>Eukaryota</taxon>
        <taxon>Metazoa</taxon>
        <taxon>Ecdysozoa</taxon>
        <taxon>Arthropoda</taxon>
        <taxon>Chelicerata</taxon>
        <taxon>Arachnida</taxon>
        <taxon>Acari</taxon>
        <taxon>Acariformes</taxon>
        <taxon>Sarcoptiformes</taxon>
        <taxon>Oribatida</taxon>
        <taxon>Brachypylina</taxon>
        <taxon>Oppioidea</taxon>
        <taxon>Oppiidae</taxon>
        <taxon>Medioppia</taxon>
    </lineage>
</organism>
<gene>
    <name evidence="2" type="ORF">OSB1V03_LOCUS7144</name>
</gene>
<accession>A0A7R9KR98</accession>
<protein>
    <recommendedName>
        <fullName evidence="4">PH domain-containing protein</fullName>
    </recommendedName>
</protein>
<proteinExistence type="predicted"/>
<evidence type="ECO:0008006" key="4">
    <source>
        <dbReference type="Google" id="ProtNLM"/>
    </source>
</evidence>
<evidence type="ECO:0000313" key="3">
    <source>
        <dbReference type="Proteomes" id="UP000759131"/>
    </source>
</evidence>
<evidence type="ECO:0000313" key="2">
    <source>
        <dbReference type="EMBL" id="CAD7626712.1"/>
    </source>
</evidence>
<dbReference type="EMBL" id="CAJPIZ010004081">
    <property type="protein sequence ID" value="CAG2107142.1"/>
    <property type="molecule type" value="Genomic_DNA"/>
</dbReference>
<dbReference type="Proteomes" id="UP000759131">
    <property type="component" value="Unassembled WGS sequence"/>
</dbReference>
<feature type="region of interest" description="Disordered" evidence="1">
    <location>
        <begin position="77"/>
        <end position="109"/>
    </location>
</feature>
<reference evidence="2" key="1">
    <citation type="submission" date="2020-11" db="EMBL/GenBank/DDBJ databases">
        <authorList>
            <person name="Tran Van P."/>
        </authorList>
    </citation>
    <scope>NUCLEOTIDE SEQUENCE</scope>
</reference>
<dbReference type="OrthoDB" id="354826at2759"/>
<dbReference type="EMBL" id="OC858656">
    <property type="protein sequence ID" value="CAD7626712.1"/>
    <property type="molecule type" value="Genomic_DNA"/>
</dbReference>
<name>A0A7R9KR98_9ACAR</name>